<evidence type="ECO:0000313" key="2">
    <source>
        <dbReference type="Proteomes" id="UP000775872"/>
    </source>
</evidence>
<name>A0A9P0EL31_9HYPO</name>
<keyword evidence="2" id="KW-1185">Reference proteome</keyword>
<protein>
    <recommendedName>
        <fullName evidence="3">HD/PDEase domain-containing protein</fullName>
    </recommendedName>
</protein>
<sequence>MCQSSASQGPATATANQLDPAVLQLVPDHPAAKSALDVALQSLPPAILNHSFRTYIYAKAHSSLLRQLDPAAVLIEPVFVELHTLFVACLFHDLATAEKYDADPARFEVVGASEAAKVLRESHVSEASIREAWLAMSLHSTSGIAEEMSGTTGALRRAIATEFRGVPSPESILDGKELEVIGKLPRLDIEKVLGDAVVRQALENRVKAPAATWPGQLLISHDNNPGWDGVNKAF</sequence>
<dbReference type="PANTHER" id="PTHR35569:SF1">
    <property type="entry name" value="CYANAMIDE HYDRATASE DDI2-RELATED"/>
    <property type="match status" value="1"/>
</dbReference>
<dbReference type="EMBL" id="CABFOC020000040">
    <property type="protein sequence ID" value="CAH0051325.1"/>
    <property type="molecule type" value="Genomic_DNA"/>
</dbReference>
<dbReference type="AlphaFoldDB" id="A0A9P0EL31"/>
<evidence type="ECO:0000313" key="1">
    <source>
        <dbReference type="EMBL" id="CAH0051325.1"/>
    </source>
</evidence>
<gene>
    <name evidence="1" type="ORF">CSOL1703_00014646</name>
</gene>
<dbReference type="OrthoDB" id="2378324at2759"/>
<accession>A0A9P0EL31</accession>
<evidence type="ECO:0008006" key="3">
    <source>
        <dbReference type="Google" id="ProtNLM"/>
    </source>
</evidence>
<proteinExistence type="predicted"/>
<comment type="caution">
    <text evidence="1">The sequence shown here is derived from an EMBL/GenBank/DDBJ whole genome shotgun (WGS) entry which is preliminary data.</text>
</comment>
<reference evidence="1" key="1">
    <citation type="submission" date="2021-10" db="EMBL/GenBank/DDBJ databases">
        <authorList>
            <person name="Piombo E."/>
        </authorList>
    </citation>
    <scope>NUCLEOTIDE SEQUENCE</scope>
</reference>
<dbReference type="Proteomes" id="UP000775872">
    <property type="component" value="Unassembled WGS sequence"/>
</dbReference>
<organism evidence="1 2">
    <name type="scientific">Clonostachys solani</name>
    <dbReference type="NCBI Taxonomy" id="160281"/>
    <lineage>
        <taxon>Eukaryota</taxon>
        <taxon>Fungi</taxon>
        <taxon>Dikarya</taxon>
        <taxon>Ascomycota</taxon>
        <taxon>Pezizomycotina</taxon>
        <taxon>Sordariomycetes</taxon>
        <taxon>Hypocreomycetidae</taxon>
        <taxon>Hypocreales</taxon>
        <taxon>Bionectriaceae</taxon>
        <taxon>Clonostachys</taxon>
    </lineage>
</organism>
<dbReference type="PANTHER" id="PTHR35569">
    <property type="entry name" value="CYANAMIDE HYDRATASE DDI2-RELATED"/>
    <property type="match status" value="1"/>
</dbReference>
<dbReference type="SUPFAM" id="SSF109604">
    <property type="entry name" value="HD-domain/PDEase-like"/>
    <property type="match status" value="1"/>
</dbReference>
<dbReference type="Gene3D" id="1.10.3210.10">
    <property type="entry name" value="Hypothetical protein af1432"/>
    <property type="match status" value="1"/>
</dbReference>